<evidence type="ECO:0000313" key="1">
    <source>
        <dbReference type="EMBL" id="TXG77598.1"/>
    </source>
</evidence>
<sequence>MRKRTKTKLDAYEREQRKQRVIALLKEGMSVPKINKLTGMSIPSIYLYKKKLKVKRRNLQTPVLTNNGVSTMEKVISGEELRDYITNSFKESSAKRVGISLEPELELTQLKSENKKLRVLIKTMIPVYNMGLESVKGFQTELTEISNEGH</sequence>
<accession>A0A5C7J8L3</accession>
<gene>
    <name evidence="1" type="ORF">E6Q11_02395</name>
</gene>
<reference evidence="1 2" key="1">
    <citation type="submission" date="2018-09" db="EMBL/GenBank/DDBJ databases">
        <title>Metagenome Assembled Genomes from an Advanced Water Purification Facility.</title>
        <authorList>
            <person name="Stamps B.W."/>
            <person name="Spear J.R."/>
        </authorList>
    </citation>
    <scope>NUCLEOTIDE SEQUENCE [LARGE SCALE GENOMIC DNA]</scope>
    <source>
        <strain evidence="1">Bin_63_2</strain>
    </source>
</reference>
<dbReference type="Proteomes" id="UP000321026">
    <property type="component" value="Unassembled WGS sequence"/>
</dbReference>
<name>A0A5C7J8L3_9BACT</name>
<dbReference type="Gene3D" id="1.10.10.60">
    <property type="entry name" value="Homeodomain-like"/>
    <property type="match status" value="1"/>
</dbReference>
<protein>
    <recommendedName>
        <fullName evidence="3">Helix-turn-helix domain-containing protein</fullName>
    </recommendedName>
</protein>
<organism evidence="1 2">
    <name type="scientific">Candidatus Dojkabacteria bacterium</name>
    <dbReference type="NCBI Taxonomy" id="2099670"/>
    <lineage>
        <taxon>Bacteria</taxon>
        <taxon>Candidatus Dojkabacteria</taxon>
    </lineage>
</organism>
<evidence type="ECO:0000313" key="2">
    <source>
        <dbReference type="Proteomes" id="UP000321026"/>
    </source>
</evidence>
<comment type="caution">
    <text evidence="1">The sequence shown here is derived from an EMBL/GenBank/DDBJ whole genome shotgun (WGS) entry which is preliminary data.</text>
</comment>
<evidence type="ECO:0008006" key="3">
    <source>
        <dbReference type="Google" id="ProtNLM"/>
    </source>
</evidence>
<dbReference type="AlphaFoldDB" id="A0A5C7J8L3"/>
<dbReference type="EMBL" id="SSDS01000041">
    <property type="protein sequence ID" value="TXG77598.1"/>
    <property type="molecule type" value="Genomic_DNA"/>
</dbReference>
<proteinExistence type="predicted"/>